<protein>
    <recommendedName>
        <fullName evidence="7">Type II secretion system protein GspF domain-containing protein</fullName>
    </recommendedName>
</protein>
<name>A0A7J3MZ48_9CREN</name>
<evidence type="ECO:0000256" key="2">
    <source>
        <dbReference type="ARBA" id="ARBA00022475"/>
    </source>
</evidence>
<dbReference type="InterPro" id="IPR018076">
    <property type="entry name" value="T2SS_GspF_dom"/>
</dbReference>
<evidence type="ECO:0000313" key="9">
    <source>
        <dbReference type="EMBL" id="HGT98804.1"/>
    </source>
</evidence>
<feature type="transmembrane region" description="Helical" evidence="6">
    <location>
        <begin position="204"/>
        <end position="228"/>
    </location>
</feature>
<sequence>MLKKALVIALGTSFILIIPIYVAPTISRLLGLDLFNGIWGICIDISNDVLPIPVYRSSDVYLFIGFVYGAIAFCLYMLYRDSVYMRMKLREQIQSMVPLVVSYVRTGTPILTAVENATNFVGDPTKSYLTRFVELVKLGYSPEESMRNIIKGIPRDVLSVYLSIAVAMASGGRVHDVLSTAEKYLNQMSRLEEMRKNRLEGYKAILILALMAFTVSAIVTTVLVSYVARMSPIPISTTPQSRVDIARVLSYYYTLILVLTPLTSIALSRIVYNETAIALKYITLFITTISIIFALAYKLFL</sequence>
<comment type="subcellular location">
    <subcellularLocation>
        <location evidence="1">Cell membrane</location>
        <topology evidence="1">Multi-pass membrane protein</topology>
    </subcellularLocation>
</comment>
<keyword evidence="2" id="KW-1003">Cell membrane</keyword>
<evidence type="ECO:0000259" key="7">
    <source>
        <dbReference type="Pfam" id="PF00482"/>
    </source>
</evidence>
<evidence type="ECO:0000313" key="8">
    <source>
        <dbReference type="EMBL" id="HFQ79369.1"/>
    </source>
</evidence>
<keyword evidence="4 6" id="KW-1133">Transmembrane helix</keyword>
<dbReference type="GO" id="GO:0005886">
    <property type="term" value="C:plasma membrane"/>
    <property type="evidence" value="ECO:0007669"/>
    <property type="project" value="UniProtKB-SubCell"/>
</dbReference>
<feature type="transmembrane region" description="Helical" evidence="6">
    <location>
        <begin position="60"/>
        <end position="79"/>
    </location>
</feature>
<dbReference type="AlphaFoldDB" id="A0A7J3MZ48"/>
<dbReference type="EMBL" id="DTAU01000132">
    <property type="protein sequence ID" value="HFQ79369.1"/>
    <property type="molecule type" value="Genomic_DNA"/>
</dbReference>
<evidence type="ECO:0000256" key="6">
    <source>
        <dbReference type="SAM" id="Phobius"/>
    </source>
</evidence>
<dbReference type="EMBL" id="DTDH01000153">
    <property type="protein sequence ID" value="HGT98804.1"/>
    <property type="molecule type" value="Genomic_DNA"/>
</dbReference>
<feature type="transmembrane region" description="Helical" evidence="6">
    <location>
        <begin position="279"/>
        <end position="300"/>
    </location>
</feature>
<reference evidence="9" key="1">
    <citation type="journal article" date="2020" name="mSystems">
        <title>Genome- and Community-Level Interaction Insights into Carbon Utilization and Element Cycling Functions of Hydrothermarchaeota in Hydrothermal Sediment.</title>
        <authorList>
            <person name="Zhou Z."/>
            <person name="Liu Y."/>
            <person name="Xu W."/>
            <person name="Pan J."/>
            <person name="Luo Z.H."/>
            <person name="Li M."/>
        </authorList>
    </citation>
    <scope>NUCLEOTIDE SEQUENCE [LARGE SCALE GENOMIC DNA]</scope>
    <source>
        <strain evidence="8">SpSt-629</strain>
        <strain evidence="9">SpSt-688</strain>
    </source>
</reference>
<proteinExistence type="predicted"/>
<dbReference type="Pfam" id="PF00482">
    <property type="entry name" value="T2SSF"/>
    <property type="match status" value="1"/>
</dbReference>
<comment type="caution">
    <text evidence="9">The sequence shown here is derived from an EMBL/GenBank/DDBJ whole genome shotgun (WGS) entry which is preliminary data.</text>
</comment>
<keyword evidence="3 6" id="KW-0812">Transmembrane</keyword>
<organism evidence="9">
    <name type="scientific">Ignisphaera aggregans</name>
    <dbReference type="NCBI Taxonomy" id="334771"/>
    <lineage>
        <taxon>Archaea</taxon>
        <taxon>Thermoproteota</taxon>
        <taxon>Thermoprotei</taxon>
        <taxon>Desulfurococcales</taxon>
        <taxon>Desulfurococcaceae</taxon>
        <taxon>Ignisphaera</taxon>
    </lineage>
</organism>
<evidence type="ECO:0000256" key="3">
    <source>
        <dbReference type="ARBA" id="ARBA00022692"/>
    </source>
</evidence>
<gene>
    <name evidence="8" type="ORF">ENT99_06705</name>
    <name evidence="9" type="ORF">ENU64_05175</name>
</gene>
<keyword evidence="5 6" id="KW-0472">Membrane</keyword>
<evidence type="ECO:0000256" key="5">
    <source>
        <dbReference type="ARBA" id="ARBA00023136"/>
    </source>
</evidence>
<accession>A0A7J3MZ48</accession>
<evidence type="ECO:0000256" key="4">
    <source>
        <dbReference type="ARBA" id="ARBA00022989"/>
    </source>
</evidence>
<feature type="domain" description="Type II secretion system protein GspF" evidence="7">
    <location>
        <begin position="100"/>
        <end position="218"/>
    </location>
</feature>
<evidence type="ECO:0000256" key="1">
    <source>
        <dbReference type="ARBA" id="ARBA00004651"/>
    </source>
</evidence>
<feature type="transmembrane region" description="Helical" evidence="6">
    <location>
        <begin position="248"/>
        <end position="267"/>
    </location>
</feature>